<dbReference type="InterPro" id="IPR049945">
    <property type="entry name" value="AAA_22"/>
</dbReference>
<evidence type="ECO:0000313" key="5">
    <source>
        <dbReference type="Proteomes" id="UP000694300"/>
    </source>
</evidence>
<dbReference type="RefSeq" id="WP_218591828.1">
    <property type="nucleotide sequence ID" value="NZ_JADQDE010000209.1"/>
</dbReference>
<dbReference type="PANTHER" id="PTHR47691:SF3">
    <property type="entry name" value="HTH-TYPE TRANSCRIPTIONAL REGULATOR RV0890C-RELATED"/>
    <property type="match status" value="1"/>
</dbReference>
<gene>
    <name evidence="4" type="ORF">I4I82_28460</name>
</gene>
<dbReference type="Proteomes" id="UP000694300">
    <property type="component" value="Unassembled WGS sequence"/>
</dbReference>
<dbReference type="InterPro" id="IPR058852">
    <property type="entry name" value="HTH_77"/>
</dbReference>
<dbReference type="InterPro" id="IPR003593">
    <property type="entry name" value="AAA+_ATPase"/>
</dbReference>
<dbReference type="SMART" id="SM00382">
    <property type="entry name" value="AAA"/>
    <property type="match status" value="1"/>
</dbReference>
<dbReference type="Pfam" id="PF03704">
    <property type="entry name" value="BTAD"/>
    <property type="match status" value="1"/>
</dbReference>
<protein>
    <submittedName>
        <fullName evidence="4">Winged helix-turn-helix domain-containing protein</fullName>
    </submittedName>
</protein>
<reference evidence="4 5" key="1">
    <citation type="submission" date="2020-11" db="EMBL/GenBank/DDBJ databases">
        <title>Pseudonocardia abyssalis sp. nov. and Pseudonocardia oceani sp. nov., description and phylogenomic analysis of two novel actinomycetes isolated from the deep Southern Ocean.</title>
        <authorList>
            <person name="Parra J."/>
        </authorList>
    </citation>
    <scope>NUCLEOTIDE SEQUENCE [LARGE SCALE GENOMIC DNA]</scope>
    <source>
        <strain evidence="5">KRD185</strain>
    </source>
</reference>
<evidence type="ECO:0000256" key="1">
    <source>
        <dbReference type="ARBA" id="ARBA00023125"/>
    </source>
</evidence>
<proteinExistence type="predicted"/>
<organism evidence="4 5">
    <name type="scientific">Pseudonocardia oceani</name>
    <dbReference type="NCBI Taxonomy" id="2792013"/>
    <lineage>
        <taxon>Bacteria</taxon>
        <taxon>Bacillati</taxon>
        <taxon>Actinomycetota</taxon>
        <taxon>Actinomycetes</taxon>
        <taxon>Pseudonocardiales</taxon>
        <taxon>Pseudonocardiaceae</taxon>
        <taxon>Pseudonocardia</taxon>
    </lineage>
</organism>
<name>A0ABS6UH56_9PSEU</name>
<dbReference type="InterPro" id="IPR001867">
    <property type="entry name" value="OmpR/PhoB-type_DNA-bd"/>
</dbReference>
<evidence type="ECO:0000313" key="4">
    <source>
        <dbReference type="EMBL" id="MBW0131587.1"/>
    </source>
</evidence>
<sequence length="924" mass="95464">MDATAVGVLGPLLVLAADAVPVPVPSGRQRRLLTALALHAGADVGVDVLADLVWGDDQPADPDGALQTNVARLRRLLPPGVRVTTGPRCYRLDAPVDAVVFAGLLERPTVSLADLDAALALWRGRPYAELDDPGPAAARLVALHSAAAARRADALLAAGRSDDAVAAAAALLAVEPLHEGAAATLMRAQAAGGRPAEALRVYARFRAELAEQLGADPSPELARLHERLLRDGERPRPALPVSAFLGRDADVTRAAAMLTEHRLVTLCGPGGVGKTRLARHVAASLADRFDDGALLVDLVPATPDTVAGTVAAALRLAAGDGLRARIVEVLATRRQLLVLDNCEHVADPVAALVEAVVAGAPGVVVLATSREALRADGEHVLPLAPLAPAPAAALLVDRIGAADPVAVPDPEQVAVVCARLDGLPLALELAAARVGAVGLPGLLAALDDPLDALGRGRRTAPLRHRSLRDVVEWSYGLLDDDERTLFVRLGVFAGAVEAGAVAAVCGDARVLPDLVDRSLVRRRDGDPVTFGMLETLRAFCRSLLATDPGFAALQARHAAWVVALAVDTLAARSRPDEAAAVRRFDAHLADIGRAHAWLCTAGPTEDLLRLAHVCAELGYQRARADLAALAEDALAVAGTAHPLVPRVLALTAMPLWQRGDLRGARERCVRALGIADRLGDALLGGEAHDGLANVALAEGDLVGAAVHAGRSADLAAAADDDVTRVMALCDLAITAAYAGDDATAGRHEEACTALASRMGSPLALGWAAYAAGERRAESGQDGAAEHLERAVALAEEVDAAFLAGVARHTLLTTAARAGARSPASFAPLLDAWIGMGAWTQLWVAMRALAEVLSRHGRHRDATVLLGALRASPRAGREYGADAGRVLAVEDAARTALGEGYAPALAEGAALGDAGAVTLARRLVR</sequence>
<dbReference type="Pfam" id="PF25872">
    <property type="entry name" value="HTH_77"/>
    <property type="match status" value="1"/>
</dbReference>
<dbReference type="SMART" id="SM01043">
    <property type="entry name" value="BTAD"/>
    <property type="match status" value="1"/>
</dbReference>
<dbReference type="SMART" id="SM00862">
    <property type="entry name" value="Trans_reg_C"/>
    <property type="match status" value="1"/>
</dbReference>
<dbReference type="PROSITE" id="PS51755">
    <property type="entry name" value="OMPR_PHOB"/>
    <property type="match status" value="1"/>
</dbReference>
<evidence type="ECO:0000259" key="3">
    <source>
        <dbReference type="PROSITE" id="PS51755"/>
    </source>
</evidence>
<dbReference type="EMBL" id="JADQDF010000001">
    <property type="protein sequence ID" value="MBW0131587.1"/>
    <property type="molecule type" value="Genomic_DNA"/>
</dbReference>
<feature type="domain" description="OmpR/PhoB-type" evidence="3">
    <location>
        <begin position="1"/>
        <end position="94"/>
    </location>
</feature>
<feature type="DNA-binding region" description="OmpR/PhoB-type" evidence="2">
    <location>
        <begin position="1"/>
        <end position="94"/>
    </location>
</feature>
<dbReference type="InterPro" id="IPR005158">
    <property type="entry name" value="BTAD"/>
</dbReference>
<accession>A0ABS6UH56</accession>
<keyword evidence="1 2" id="KW-0238">DNA-binding</keyword>
<evidence type="ECO:0000256" key="2">
    <source>
        <dbReference type="PROSITE-ProRule" id="PRU01091"/>
    </source>
</evidence>
<comment type="caution">
    <text evidence="4">The sequence shown here is derived from an EMBL/GenBank/DDBJ whole genome shotgun (WGS) entry which is preliminary data.</text>
</comment>
<dbReference type="Pfam" id="PF13401">
    <property type="entry name" value="AAA_22"/>
    <property type="match status" value="1"/>
</dbReference>
<dbReference type="PANTHER" id="PTHR47691">
    <property type="entry name" value="REGULATOR-RELATED"/>
    <property type="match status" value="1"/>
</dbReference>
<keyword evidence="5" id="KW-1185">Reference proteome</keyword>